<keyword evidence="13" id="KW-1185">Reference proteome</keyword>
<comment type="subunit">
    <text evidence="2 10">Homodimer.</text>
</comment>
<feature type="binding site" evidence="10">
    <location>
        <begin position="141"/>
        <end position="144"/>
    </location>
    <ligand>
        <name>substrate</name>
    </ligand>
</feature>
<dbReference type="Gene3D" id="3.90.950.10">
    <property type="match status" value="1"/>
</dbReference>
<dbReference type="PANTHER" id="PTHR11067:SF9">
    <property type="entry name" value="INOSINE TRIPHOSPHATE PYROPHOSPHATASE"/>
    <property type="match status" value="1"/>
</dbReference>
<feature type="binding site" evidence="10">
    <location>
        <begin position="7"/>
        <end position="12"/>
    </location>
    <ligand>
        <name>substrate</name>
    </ligand>
</feature>
<organism evidence="12 13">
    <name type="scientific">candidate division MSBL1 archaeon SCGC-AAA259A05</name>
    <dbReference type="NCBI Taxonomy" id="1698259"/>
    <lineage>
        <taxon>Archaea</taxon>
        <taxon>Methanobacteriati</taxon>
        <taxon>Methanobacteriota</taxon>
        <taxon>candidate division MSBL1</taxon>
    </lineage>
</organism>
<comment type="similarity">
    <text evidence="1 10 11">Belongs to the HAM1 NTPase family.</text>
</comment>
<proteinExistence type="inferred from homology"/>
<keyword evidence="4 10" id="KW-0547">Nucleotide-binding</keyword>
<feature type="binding site" evidence="10">
    <location>
        <position position="165"/>
    </location>
    <ligand>
        <name>substrate</name>
    </ligand>
</feature>
<evidence type="ECO:0000313" key="12">
    <source>
        <dbReference type="EMBL" id="KXA89292.1"/>
    </source>
</evidence>
<keyword evidence="6 10" id="KW-0460">Magnesium</keyword>
<evidence type="ECO:0000256" key="6">
    <source>
        <dbReference type="ARBA" id="ARBA00022842"/>
    </source>
</evidence>
<feature type="active site" description="Proton acceptor" evidence="10">
    <location>
        <position position="65"/>
    </location>
</feature>
<keyword evidence="7 10" id="KW-0546">Nucleotide metabolism</keyword>
<dbReference type="AlphaFoldDB" id="A0A133U523"/>
<dbReference type="EC" id="3.6.1.66" evidence="10"/>
<protein>
    <recommendedName>
        <fullName evidence="10">dITP/XTP pyrophosphatase</fullName>
        <ecNumber evidence="10">3.6.1.66</ecNumber>
    </recommendedName>
    <alternativeName>
        <fullName evidence="10">Non-canonical purine NTP pyrophosphatase</fullName>
    </alternativeName>
    <alternativeName>
        <fullName evidence="10">Non-standard purine NTP pyrophosphatase</fullName>
    </alternativeName>
    <alternativeName>
        <fullName evidence="10">Nucleoside-triphosphate diphosphatase</fullName>
    </alternativeName>
    <alternativeName>
        <fullName evidence="10">Nucleoside-triphosphate pyrophosphatase</fullName>
        <shortName evidence="10">NTPase</shortName>
    </alternativeName>
</protein>
<dbReference type="GO" id="GO:0005737">
    <property type="term" value="C:cytoplasm"/>
    <property type="evidence" value="ECO:0007669"/>
    <property type="project" value="TreeGrafter"/>
</dbReference>
<comment type="catalytic activity">
    <reaction evidence="8 10">
        <text>dITP + H2O = dIMP + diphosphate + H(+)</text>
        <dbReference type="Rhea" id="RHEA:28342"/>
        <dbReference type="ChEBI" id="CHEBI:15377"/>
        <dbReference type="ChEBI" id="CHEBI:15378"/>
        <dbReference type="ChEBI" id="CHEBI:33019"/>
        <dbReference type="ChEBI" id="CHEBI:61194"/>
        <dbReference type="ChEBI" id="CHEBI:61382"/>
        <dbReference type="EC" id="3.6.1.66"/>
    </reaction>
</comment>
<feature type="binding site" evidence="10">
    <location>
        <position position="66"/>
    </location>
    <ligand>
        <name>substrate</name>
    </ligand>
</feature>
<dbReference type="Pfam" id="PF01725">
    <property type="entry name" value="Ham1p_like"/>
    <property type="match status" value="1"/>
</dbReference>
<dbReference type="GO" id="GO:0009117">
    <property type="term" value="P:nucleotide metabolic process"/>
    <property type="evidence" value="ECO:0007669"/>
    <property type="project" value="UniProtKB-KW"/>
</dbReference>
<dbReference type="GO" id="GO:0009146">
    <property type="term" value="P:purine nucleoside triphosphate catabolic process"/>
    <property type="evidence" value="ECO:0007669"/>
    <property type="project" value="UniProtKB-UniRule"/>
</dbReference>
<comment type="cofactor">
    <cofactor evidence="10">
        <name>Mg(2+)</name>
        <dbReference type="ChEBI" id="CHEBI:18420"/>
    </cofactor>
    <text evidence="10">Binds 1 Mg(2+) ion per subunit.</text>
</comment>
<evidence type="ECO:0000256" key="11">
    <source>
        <dbReference type="RuleBase" id="RU003781"/>
    </source>
</evidence>
<dbReference type="CDD" id="cd00515">
    <property type="entry name" value="HAM1"/>
    <property type="match status" value="1"/>
</dbReference>
<dbReference type="PANTHER" id="PTHR11067">
    <property type="entry name" value="INOSINE TRIPHOSPHATE PYROPHOSPHATASE/HAM1 PROTEIN"/>
    <property type="match status" value="1"/>
</dbReference>
<keyword evidence="3 10" id="KW-0479">Metal-binding</keyword>
<evidence type="ECO:0000256" key="9">
    <source>
        <dbReference type="ARBA" id="ARBA00052017"/>
    </source>
</evidence>
<sequence>MSLIFATSNKNKFEEASEIAERYGVELEHRNVPYVEIQADDLVDVVKPSAQQASKLLNSPCFVEDAGLFIEALDGFPGPYSAYVYKTLRNRGILRLMNSKKNRRAEFVSAVGYCEPGSEPRVFKGKVKGTITKEIRGSKGFGFDPIFMPDLGEGGTFAEMSTKMKDALSHRGKSIEKLVKWYVRDIKAKGD</sequence>
<dbReference type="HAMAP" id="MF_01405">
    <property type="entry name" value="Non_canon_purine_NTPase"/>
    <property type="match status" value="1"/>
</dbReference>
<dbReference type="GO" id="GO:0000166">
    <property type="term" value="F:nucleotide binding"/>
    <property type="evidence" value="ECO:0007669"/>
    <property type="project" value="UniProtKB-KW"/>
</dbReference>
<accession>A0A133U523</accession>
<evidence type="ECO:0000313" key="13">
    <source>
        <dbReference type="Proteomes" id="UP000070163"/>
    </source>
</evidence>
<evidence type="ECO:0000256" key="5">
    <source>
        <dbReference type="ARBA" id="ARBA00022801"/>
    </source>
</evidence>
<dbReference type="SUPFAM" id="SSF52972">
    <property type="entry name" value="ITPase-like"/>
    <property type="match status" value="1"/>
</dbReference>
<dbReference type="InterPro" id="IPR002637">
    <property type="entry name" value="RdgB/HAM1"/>
</dbReference>
<comment type="catalytic activity">
    <reaction evidence="9 10">
        <text>XTP + H2O = XMP + diphosphate + H(+)</text>
        <dbReference type="Rhea" id="RHEA:28610"/>
        <dbReference type="ChEBI" id="CHEBI:15377"/>
        <dbReference type="ChEBI" id="CHEBI:15378"/>
        <dbReference type="ChEBI" id="CHEBI:33019"/>
        <dbReference type="ChEBI" id="CHEBI:57464"/>
        <dbReference type="ChEBI" id="CHEBI:61314"/>
        <dbReference type="EC" id="3.6.1.66"/>
    </reaction>
</comment>
<keyword evidence="5 10" id="KW-0378">Hydrolase</keyword>
<gene>
    <name evidence="12" type="ORF">AKJ57_05530</name>
</gene>
<dbReference type="NCBIfam" id="TIGR00042">
    <property type="entry name" value="RdgB/HAM1 family non-canonical purine NTP pyrophosphatase"/>
    <property type="match status" value="1"/>
</dbReference>
<comment type="catalytic activity">
    <reaction evidence="10">
        <text>ITP + H2O = IMP + diphosphate + H(+)</text>
        <dbReference type="Rhea" id="RHEA:29399"/>
        <dbReference type="ChEBI" id="CHEBI:15377"/>
        <dbReference type="ChEBI" id="CHEBI:15378"/>
        <dbReference type="ChEBI" id="CHEBI:33019"/>
        <dbReference type="ChEBI" id="CHEBI:58053"/>
        <dbReference type="ChEBI" id="CHEBI:61402"/>
        <dbReference type="EC" id="3.6.1.66"/>
    </reaction>
</comment>
<dbReference type="FunFam" id="3.90.950.10:FF:000001">
    <property type="entry name" value="dITP/XTP pyrophosphatase"/>
    <property type="match status" value="1"/>
</dbReference>
<dbReference type="GO" id="GO:0036222">
    <property type="term" value="F:XTP diphosphatase activity"/>
    <property type="evidence" value="ECO:0007669"/>
    <property type="project" value="UniProtKB-UniRule"/>
</dbReference>
<feature type="binding site" evidence="10">
    <location>
        <position position="65"/>
    </location>
    <ligand>
        <name>Mg(2+)</name>
        <dbReference type="ChEBI" id="CHEBI:18420"/>
    </ligand>
</feature>
<dbReference type="Proteomes" id="UP000070163">
    <property type="component" value="Unassembled WGS sequence"/>
</dbReference>
<dbReference type="InterPro" id="IPR029001">
    <property type="entry name" value="ITPase-like_fam"/>
</dbReference>
<evidence type="ECO:0000256" key="1">
    <source>
        <dbReference type="ARBA" id="ARBA00008023"/>
    </source>
</evidence>
<dbReference type="EMBL" id="LHXJ01000086">
    <property type="protein sequence ID" value="KXA89292.1"/>
    <property type="molecule type" value="Genomic_DNA"/>
</dbReference>
<dbReference type="GO" id="GO:0036220">
    <property type="term" value="F:ITP diphosphatase activity"/>
    <property type="evidence" value="ECO:0007669"/>
    <property type="project" value="UniProtKB-UniRule"/>
</dbReference>
<reference evidence="12 13" key="1">
    <citation type="journal article" date="2016" name="Sci. Rep.">
        <title>Metabolic traits of an uncultured archaeal lineage -MSBL1- from brine pools of the Red Sea.</title>
        <authorList>
            <person name="Mwirichia R."/>
            <person name="Alam I."/>
            <person name="Rashid M."/>
            <person name="Vinu M."/>
            <person name="Ba-Alawi W."/>
            <person name="Anthony Kamau A."/>
            <person name="Kamanda Ngugi D."/>
            <person name="Goker M."/>
            <person name="Klenk H.P."/>
            <person name="Bajic V."/>
            <person name="Stingl U."/>
        </authorList>
    </citation>
    <scope>NUCLEOTIDE SEQUENCE [LARGE SCALE GENOMIC DNA]</scope>
    <source>
        <strain evidence="12">SCGC-AAA259A05</strain>
    </source>
</reference>
<dbReference type="InterPro" id="IPR020922">
    <property type="entry name" value="dITP/XTP_pyrophosphatase"/>
</dbReference>
<comment type="function">
    <text evidence="10">Pyrophosphatase that catalyzes the hydrolysis of nucleoside triphosphates to their monophosphate derivatives, with a high preference for the non-canonical purine nucleotides XTP (xanthosine triphosphate), dITP (deoxyinosine triphosphate) and ITP. Seems to function as a house-cleaning enzyme that removes non-canonical purine nucleotides from the nucleotide pool, thus preventing their incorporation into DNA/RNA and avoiding chromosomal lesions.</text>
</comment>
<dbReference type="GO" id="GO:0017111">
    <property type="term" value="F:ribonucleoside triphosphate phosphatase activity"/>
    <property type="evidence" value="ECO:0007669"/>
    <property type="project" value="InterPro"/>
</dbReference>
<evidence type="ECO:0000256" key="10">
    <source>
        <dbReference type="HAMAP-Rule" id="MF_01405"/>
    </source>
</evidence>
<feature type="binding site" evidence="10">
    <location>
        <position position="36"/>
    </location>
    <ligand>
        <name>Mg(2+)</name>
        <dbReference type="ChEBI" id="CHEBI:18420"/>
    </ligand>
</feature>
<evidence type="ECO:0000256" key="7">
    <source>
        <dbReference type="ARBA" id="ARBA00023080"/>
    </source>
</evidence>
<feature type="binding site" evidence="10">
    <location>
        <begin position="170"/>
        <end position="171"/>
    </location>
    <ligand>
        <name>substrate</name>
    </ligand>
</feature>
<evidence type="ECO:0000256" key="2">
    <source>
        <dbReference type="ARBA" id="ARBA00011738"/>
    </source>
</evidence>
<dbReference type="NCBIfam" id="NF011396">
    <property type="entry name" value="PRK14821.1"/>
    <property type="match status" value="1"/>
</dbReference>
<evidence type="ECO:0000256" key="4">
    <source>
        <dbReference type="ARBA" id="ARBA00022741"/>
    </source>
</evidence>
<name>A0A133U523_9EURY</name>
<dbReference type="GO" id="GO:0046872">
    <property type="term" value="F:metal ion binding"/>
    <property type="evidence" value="ECO:0007669"/>
    <property type="project" value="UniProtKB-KW"/>
</dbReference>
<comment type="caution">
    <text evidence="12">The sequence shown here is derived from an EMBL/GenBank/DDBJ whole genome shotgun (WGS) entry which is preliminary data.</text>
</comment>
<dbReference type="GO" id="GO:0035870">
    <property type="term" value="F:dITP diphosphatase activity"/>
    <property type="evidence" value="ECO:0007669"/>
    <property type="project" value="UniProtKB-UniRule"/>
</dbReference>
<evidence type="ECO:0000256" key="3">
    <source>
        <dbReference type="ARBA" id="ARBA00022723"/>
    </source>
</evidence>
<dbReference type="PATRIC" id="fig|1698259.3.peg.1578"/>
<evidence type="ECO:0000256" key="8">
    <source>
        <dbReference type="ARBA" id="ARBA00051875"/>
    </source>
</evidence>